<dbReference type="SMR" id="A0A164D3H4"/>
<dbReference type="GO" id="GO:0060170">
    <property type="term" value="C:ciliary membrane"/>
    <property type="evidence" value="ECO:0007669"/>
    <property type="project" value="UniProtKB-SubCell"/>
</dbReference>
<dbReference type="GO" id="GO:0007186">
    <property type="term" value="P:G protein-coupled receptor signaling pathway"/>
    <property type="evidence" value="ECO:0000318"/>
    <property type="project" value="GO_Central"/>
</dbReference>
<feature type="domain" description="G-protein coupled receptors family 1 profile" evidence="20">
    <location>
        <begin position="24"/>
        <end position="301"/>
    </location>
</feature>
<feature type="transmembrane region" description="Helical" evidence="19">
    <location>
        <begin position="92"/>
        <end position="114"/>
    </location>
</feature>
<comment type="similarity">
    <text evidence="14">Belongs to the nematode receptor-like protein str family.</text>
</comment>
<dbReference type="PANTHER" id="PTHR22943">
    <property type="entry name" value="7-TRANSMEMBRANE DOMAIN RECEPTOR C.ELEGANS"/>
    <property type="match status" value="1"/>
</dbReference>
<dbReference type="FunCoup" id="A0A164D3H4">
    <property type="interactions" value="6"/>
</dbReference>
<dbReference type="GO" id="GO:0038022">
    <property type="term" value="F:G protein-coupled olfactory receptor activity"/>
    <property type="evidence" value="ECO:0000318"/>
    <property type="project" value="GO_Central"/>
</dbReference>
<keyword evidence="3" id="KW-0145">Chemotaxis</keyword>
<evidence type="ECO:0000256" key="2">
    <source>
        <dbReference type="ARBA" id="ARBA00022475"/>
    </source>
</evidence>
<keyword evidence="12" id="KW-0966">Cell projection</keyword>
<evidence type="ECO:0000256" key="14">
    <source>
        <dbReference type="ARBA" id="ARBA00061678"/>
    </source>
</evidence>
<evidence type="ECO:0000313" key="21">
    <source>
        <dbReference type="EMBL" id="SAP35581.1"/>
    </source>
</evidence>
<dbReference type="AGR" id="WB:WBGene00006165"/>
<dbReference type="Pfam" id="PF10326">
    <property type="entry name" value="7TM_GPCR_Str"/>
    <property type="match status" value="1"/>
</dbReference>
<keyword evidence="7 19" id="KW-1133">Transmembrane helix</keyword>
<evidence type="ECO:0000259" key="20">
    <source>
        <dbReference type="PROSITE" id="PS50262"/>
    </source>
</evidence>
<sequence>MSDIYWIQITEVCSFVGFMLSVLGNSTLLVLLSGKSIDGIGTYRYLMITFCVFSLLFTILEDFIRPLMHHYNNTIIVLQRKRFQFSDSTARILTVSYCGCFAMCFVMFAVHFIYRYLVACHPTKLHYFRPKNFIFWLSGMLFIAGSWVAIAYVFFQEDLETRTDLVFILSTCYNLTPDDVGHVPYAFYKTQGNTRVIRWDNMIGVIHHMIVMTISISAVFYFGIKTYTRIMSFKGKSQKTKDLQNQFFTALVAQTVVPLIFMFIPNMVLTTAALIDGTFGSWANITVVMNHLYPAADPFVILFIIKGFRNSIRRIPDVIYRCTKTKKASVSSVVRGIEAQSKKQSFSRVDI</sequence>
<dbReference type="AlphaFoldDB" id="A0A164D3H4"/>
<evidence type="ECO:0000313" key="22">
    <source>
        <dbReference type="Proteomes" id="UP000001940"/>
    </source>
</evidence>
<gene>
    <name evidence="21 23" type="primary">str-114</name>
    <name evidence="21" type="ORF">CELE_F59B1.1</name>
    <name evidence="23" type="ORF">F59B1.1</name>
</gene>
<dbReference type="Gene3D" id="1.20.1070.10">
    <property type="entry name" value="Rhodopsin 7-helix transmembrane proteins"/>
    <property type="match status" value="1"/>
</dbReference>
<dbReference type="FunFam" id="1.20.1070.10:FF:000128">
    <property type="entry name" value="Seven TM Receptor"/>
    <property type="match status" value="1"/>
</dbReference>
<dbReference type="Proteomes" id="UP000001940">
    <property type="component" value="Chromosome V"/>
</dbReference>
<dbReference type="GO" id="GO:0006935">
    <property type="term" value="P:chemotaxis"/>
    <property type="evidence" value="ECO:0007669"/>
    <property type="project" value="UniProtKB-KW"/>
</dbReference>
<dbReference type="ExpressionAtlas" id="A0A164D3H4">
    <property type="expression patterns" value="baseline"/>
</dbReference>
<feature type="transmembrane region" description="Helical" evidence="19">
    <location>
        <begin position="205"/>
        <end position="224"/>
    </location>
</feature>
<feature type="transmembrane region" description="Helical" evidence="19">
    <location>
        <begin position="6"/>
        <end position="31"/>
    </location>
</feature>
<dbReference type="GO" id="GO:0005886">
    <property type="term" value="C:plasma membrane"/>
    <property type="evidence" value="ECO:0000318"/>
    <property type="project" value="GO_Central"/>
</dbReference>
<evidence type="ECO:0000256" key="4">
    <source>
        <dbReference type="ARBA" id="ARBA00022606"/>
    </source>
</evidence>
<evidence type="ECO:0000256" key="9">
    <source>
        <dbReference type="ARBA" id="ARBA00023136"/>
    </source>
</evidence>
<dbReference type="SUPFAM" id="SSF81321">
    <property type="entry name" value="Family A G protein-coupled receptor-like"/>
    <property type="match status" value="1"/>
</dbReference>
<feature type="transmembrane region" description="Helical" evidence="19">
    <location>
        <begin position="134"/>
        <end position="155"/>
    </location>
</feature>
<dbReference type="PANTHER" id="PTHR22943:SF59">
    <property type="entry name" value="G-PROTEIN COUPLED RECEPTORS FAMILY 1 PROFILE DOMAIN-CONTAINING PROTEIN"/>
    <property type="match status" value="1"/>
</dbReference>
<dbReference type="EMBL" id="BX284605">
    <property type="protein sequence ID" value="SAP35581.1"/>
    <property type="molecule type" value="Genomic_DNA"/>
</dbReference>
<dbReference type="GeneID" id="191999"/>
<name>A0A164D3H4_CAEEL</name>
<dbReference type="KEGG" id="cel:CELE_F59B1.1"/>
<dbReference type="CTD" id="191999"/>
<evidence type="ECO:0000256" key="3">
    <source>
        <dbReference type="ARBA" id="ARBA00022500"/>
    </source>
</evidence>
<evidence type="ECO:0000256" key="5">
    <source>
        <dbReference type="ARBA" id="ARBA00022692"/>
    </source>
</evidence>
<evidence type="ECO:0000256" key="1">
    <source>
        <dbReference type="ARBA" id="ARBA00004272"/>
    </source>
</evidence>
<keyword evidence="10 21" id="KW-0675">Receptor</keyword>
<proteinExistence type="inferred from homology"/>
<protein>
    <recommendedName>
        <fullName evidence="16">Serpentine receptor class r-10</fullName>
    </recommendedName>
    <alternativeName>
        <fullName evidence="17">Odorant response abnormal protein 10</fullName>
    </alternativeName>
    <alternativeName>
        <fullName evidence="18">Olfactory receptor 10</fullName>
    </alternativeName>
</protein>
<dbReference type="InParanoid" id="A0A164D3H4"/>
<evidence type="ECO:0000256" key="16">
    <source>
        <dbReference type="ARBA" id="ARBA00067967"/>
    </source>
</evidence>
<keyword evidence="11" id="KW-0325">Glycoprotein</keyword>
<comment type="subcellular location">
    <subcellularLocation>
        <location evidence="1">Cell projection</location>
        <location evidence="1">Cilium membrane</location>
        <topology evidence="1">Multi-pass membrane protein</topology>
    </subcellularLocation>
</comment>
<keyword evidence="5 19" id="KW-0812">Transmembrane</keyword>
<accession>A0A164D3H4</accession>
<dbReference type="WormBase" id="F59B1.1b">
    <property type="protein sequence ID" value="CE51585"/>
    <property type="gene ID" value="WBGene00006165"/>
    <property type="gene designation" value="str-114"/>
</dbReference>
<dbReference type="InterPro" id="IPR019428">
    <property type="entry name" value="7TM_GPCR_serpentine_rcpt_Str"/>
</dbReference>
<keyword evidence="9 19" id="KW-0472">Membrane</keyword>
<keyword evidence="2" id="KW-1003">Cell membrane</keyword>
<evidence type="ECO:0000256" key="12">
    <source>
        <dbReference type="ARBA" id="ARBA00023273"/>
    </source>
</evidence>
<keyword evidence="4" id="KW-0716">Sensory transduction</keyword>
<keyword evidence="8" id="KW-0969">Cilium</keyword>
<organism evidence="21 22">
    <name type="scientific">Caenorhabditis elegans</name>
    <dbReference type="NCBI Taxonomy" id="6239"/>
    <lineage>
        <taxon>Eukaryota</taxon>
        <taxon>Metazoa</taxon>
        <taxon>Ecdysozoa</taxon>
        <taxon>Nematoda</taxon>
        <taxon>Chromadorea</taxon>
        <taxon>Rhabditida</taxon>
        <taxon>Rhabditina</taxon>
        <taxon>Rhabditomorpha</taxon>
        <taxon>Rhabditoidea</taxon>
        <taxon>Rhabditidae</taxon>
        <taxon>Peloderinae</taxon>
        <taxon>Caenorhabditis</taxon>
    </lineage>
</organism>
<feature type="transmembrane region" description="Helical" evidence="19">
    <location>
        <begin position="245"/>
        <end position="264"/>
    </location>
</feature>
<dbReference type="GO" id="GO:0042048">
    <property type="term" value="P:olfactory behavior"/>
    <property type="evidence" value="ECO:0000318"/>
    <property type="project" value="GO_Central"/>
</dbReference>
<comment type="function">
    <text evidence="13">An odorant receptor which affects chemotaxis to the volatile odorant diacetyl. Specifies AWA neuronal cell fate via the odr-7 pathway.</text>
</comment>
<evidence type="ECO:0000256" key="6">
    <source>
        <dbReference type="ARBA" id="ARBA00022725"/>
    </source>
</evidence>
<dbReference type="OrthoDB" id="5817397at2759"/>
<evidence type="ECO:0000256" key="10">
    <source>
        <dbReference type="ARBA" id="ARBA00023170"/>
    </source>
</evidence>
<evidence type="ECO:0000313" key="23">
    <source>
        <dbReference type="WormBase" id="F59B1.1b"/>
    </source>
</evidence>
<evidence type="ECO:0000256" key="17">
    <source>
        <dbReference type="ARBA" id="ARBA00078653"/>
    </source>
</evidence>
<evidence type="ECO:0000256" key="7">
    <source>
        <dbReference type="ARBA" id="ARBA00022989"/>
    </source>
</evidence>
<feature type="transmembrane region" description="Helical" evidence="19">
    <location>
        <begin position="43"/>
        <end position="60"/>
    </location>
</feature>
<feature type="transmembrane region" description="Helical" evidence="19">
    <location>
        <begin position="284"/>
        <end position="305"/>
    </location>
</feature>
<keyword evidence="6" id="KW-0552">Olfaction</keyword>
<dbReference type="RefSeq" id="NP_001317821.1">
    <property type="nucleotide sequence ID" value="NM_001330797.1"/>
</dbReference>
<evidence type="ECO:0000256" key="13">
    <source>
        <dbReference type="ARBA" id="ARBA00054965"/>
    </source>
</evidence>
<evidence type="ECO:0000256" key="18">
    <source>
        <dbReference type="ARBA" id="ARBA00082489"/>
    </source>
</evidence>
<keyword evidence="22" id="KW-1185">Reference proteome</keyword>
<dbReference type="STRING" id="6239.F59B1.1b.1"/>
<dbReference type="InterPro" id="IPR017452">
    <property type="entry name" value="GPCR_Rhodpsn_7TM"/>
</dbReference>
<reference evidence="21 22" key="1">
    <citation type="journal article" date="1998" name="Science">
        <title>Genome sequence of the nematode C. elegans: a platform for investigating biology.</title>
        <authorList>
            <consortium name="The C. elegans sequencing consortium"/>
            <person name="Sulson J.E."/>
            <person name="Waterston R."/>
        </authorList>
    </citation>
    <scope>NUCLEOTIDE SEQUENCE [LARGE SCALE GENOMIC DNA]</scope>
    <source>
        <strain evidence="21 22">Bristol N2</strain>
    </source>
</reference>
<evidence type="ECO:0000256" key="15">
    <source>
        <dbReference type="ARBA" id="ARBA00064300"/>
    </source>
</evidence>
<evidence type="ECO:0000256" key="11">
    <source>
        <dbReference type="ARBA" id="ARBA00023180"/>
    </source>
</evidence>
<evidence type="ECO:0000256" key="8">
    <source>
        <dbReference type="ARBA" id="ARBA00023069"/>
    </source>
</evidence>
<evidence type="ECO:0000256" key="19">
    <source>
        <dbReference type="SAM" id="Phobius"/>
    </source>
</evidence>
<comment type="subunit">
    <text evidence="15">Interacts with odr-4.</text>
</comment>
<dbReference type="PROSITE" id="PS50262">
    <property type="entry name" value="G_PROTEIN_RECEP_F1_2"/>
    <property type="match status" value="1"/>
</dbReference>